<dbReference type="GeneID" id="36399730"/>
<dbReference type="EMBL" id="CCYD01000261">
    <property type="protein sequence ID" value="CEG37233.1"/>
    <property type="molecule type" value="Genomic_DNA"/>
</dbReference>
<keyword evidence="3" id="KW-1185">Reference proteome</keyword>
<dbReference type="OMA" id="MFNYVQP"/>
<protein>
    <submittedName>
        <fullName evidence="2">Uncharacterized protein</fullName>
    </submittedName>
</protein>
<dbReference type="RefSeq" id="XP_024573602.1">
    <property type="nucleotide sequence ID" value="XM_024722535.1"/>
</dbReference>
<name>A0A0P1A952_PLAHL</name>
<accession>A0A0P1A952</accession>
<organism evidence="2 3">
    <name type="scientific">Plasmopara halstedii</name>
    <name type="common">Downy mildew of sunflower</name>
    <dbReference type="NCBI Taxonomy" id="4781"/>
    <lineage>
        <taxon>Eukaryota</taxon>
        <taxon>Sar</taxon>
        <taxon>Stramenopiles</taxon>
        <taxon>Oomycota</taxon>
        <taxon>Peronosporomycetes</taxon>
        <taxon>Peronosporales</taxon>
        <taxon>Peronosporaceae</taxon>
        <taxon>Plasmopara</taxon>
    </lineage>
</organism>
<dbReference type="STRING" id="4781.A0A0P1A952"/>
<reference evidence="3" key="1">
    <citation type="submission" date="2014-09" db="EMBL/GenBank/DDBJ databases">
        <authorList>
            <person name="Sharma Rahul"/>
            <person name="Thines Marco"/>
        </authorList>
    </citation>
    <scope>NUCLEOTIDE SEQUENCE [LARGE SCALE GENOMIC DNA]</scope>
</reference>
<proteinExistence type="predicted"/>
<feature type="compositionally biased region" description="Low complexity" evidence="1">
    <location>
        <begin position="39"/>
        <end position="53"/>
    </location>
</feature>
<feature type="region of interest" description="Disordered" evidence="1">
    <location>
        <begin position="1"/>
        <end position="53"/>
    </location>
</feature>
<dbReference type="OrthoDB" id="155171at2759"/>
<dbReference type="Proteomes" id="UP000054928">
    <property type="component" value="Unassembled WGS sequence"/>
</dbReference>
<dbReference type="AlphaFoldDB" id="A0A0P1A952"/>
<evidence type="ECO:0000313" key="3">
    <source>
        <dbReference type="Proteomes" id="UP000054928"/>
    </source>
</evidence>
<evidence type="ECO:0000256" key="1">
    <source>
        <dbReference type="SAM" id="MobiDB-lite"/>
    </source>
</evidence>
<evidence type="ECO:0000313" key="2">
    <source>
        <dbReference type="EMBL" id="CEG37233.1"/>
    </source>
</evidence>
<sequence>MTNATSNSSESRRDEIENTVTTSAHFHTLLMPEKKKPDSAPTDSDSDSGVGSNSESFFSYTNLPDIKLNVSTDGSVPPNWVGPTIGDFTDTACYRKTHEMNSYGGCPRGYYASGQKCWAQCPISYPVECFLECIPENDNCVLEIMAKVTNPGYVVLSVATSGLFHALFETSKVMQKSLMCVFNLFNIAEGISRYIRNQQMTTPNGTKEEILTAVYQTDLFLVDLPVAITACMGHTVPRYAYWADTIVTSSEIFVKQLLTNRNMIMSSVDSFLLFIRNSSFSKTANELNAETIANLTALIDSGSKCGFELKRLADRVIIKVGDMREKNPWATNEDIRAEMSQSSIVLENVPTVTNNCMGELLTTKKPYAAYQTRDVLRKTLSVIIDQLIDKSTTDMGVTMSKLDYWTSISNMGLLALSALDPTGIAYTAFNYVQSVCGPTEFIGEIDDGSAKDALGLTMRDKAFYNSHGTWTKKGDGKVELKFVSTDTKNVDVDIYSGGRIFASVRVNSGQNVTWTSTVKELQEKTLYLERWRPSFLGIPIKGSGSLLLWVPRSSEGGHLEMTDTQRRDFLHTLFQPIQYNGASIQQSMPPPPDHDASLP</sequence>